<dbReference type="OrthoDB" id="47032at2759"/>
<evidence type="ECO:0000313" key="3">
    <source>
        <dbReference type="EMBL" id="OEU05986.1"/>
    </source>
</evidence>
<evidence type="ECO:0000313" key="4">
    <source>
        <dbReference type="Proteomes" id="UP000095751"/>
    </source>
</evidence>
<name>A0A1E7EJA6_9STRA</name>
<sequence length="339" mass="37253">MISSSILTIFKYVTVAVAMMIMMMMIGYISSVDGFSSSSVPPPPPPISVPVWSFATTTTTTTIAATIESNTPCPPTTTTSMNIMTFCTPVSVSSPKLWALSFYDGTLTKDSFLGTRSTRNNSSDNDSNNDNNTNVSKNENNSNNNRINTGVLQLLTYNHAQLVKVLGKKSGRDINKSIACQEAGFPWWNNKMMNKKNTRESCDDDDNNNHNSNTNDCTQHQLLQNSCSNCIDFDLLPGCALYIQVEWQPSSSPLIDAGDHVVAICEVKRTGIWKQEDNKNGGIGGQVLWSDDDELLLNNNDEEEDIGNNTAMSFLRLRSDGLDESNALYSGQLREVGII</sequence>
<dbReference type="EMBL" id="KV784438">
    <property type="protein sequence ID" value="OEU05986.1"/>
    <property type="molecule type" value="Genomic_DNA"/>
</dbReference>
<dbReference type="KEGG" id="fcy:FRACYDRAFT_257144"/>
<gene>
    <name evidence="3" type="ORF">FRACYDRAFT_257144</name>
</gene>
<protein>
    <submittedName>
        <fullName evidence="3">Uncharacterized protein</fullName>
    </submittedName>
</protein>
<proteinExistence type="predicted"/>
<dbReference type="InParanoid" id="A0A1E7EJA6"/>
<feature type="region of interest" description="Disordered" evidence="1">
    <location>
        <begin position="113"/>
        <end position="146"/>
    </location>
</feature>
<feature type="transmembrane region" description="Helical" evidence="2">
    <location>
        <begin position="12"/>
        <end position="30"/>
    </location>
</feature>
<organism evidence="3 4">
    <name type="scientific">Fragilariopsis cylindrus CCMP1102</name>
    <dbReference type="NCBI Taxonomy" id="635003"/>
    <lineage>
        <taxon>Eukaryota</taxon>
        <taxon>Sar</taxon>
        <taxon>Stramenopiles</taxon>
        <taxon>Ochrophyta</taxon>
        <taxon>Bacillariophyta</taxon>
        <taxon>Bacillariophyceae</taxon>
        <taxon>Bacillariophycidae</taxon>
        <taxon>Bacillariales</taxon>
        <taxon>Bacillariaceae</taxon>
        <taxon>Fragilariopsis</taxon>
    </lineage>
</organism>
<dbReference type="Proteomes" id="UP000095751">
    <property type="component" value="Unassembled WGS sequence"/>
</dbReference>
<keyword evidence="2" id="KW-0812">Transmembrane</keyword>
<reference evidence="3 4" key="1">
    <citation type="submission" date="2016-09" db="EMBL/GenBank/DDBJ databases">
        <title>Extensive genetic diversity and differential bi-allelic expression allows diatom success in the polar Southern Ocean.</title>
        <authorList>
            <consortium name="DOE Joint Genome Institute"/>
            <person name="Mock T."/>
            <person name="Otillar R.P."/>
            <person name="Strauss J."/>
            <person name="Dupont C."/>
            <person name="Frickenhaus S."/>
            <person name="Maumus F."/>
            <person name="Mcmullan M."/>
            <person name="Sanges R."/>
            <person name="Schmutz J."/>
            <person name="Toseland A."/>
            <person name="Valas R."/>
            <person name="Veluchamy A."/>
            <person name="Ward B.J."/>
            <person name="Allen A."/>
            <person name="Barry K."/>
            <person name="Falciatore A."/>
            <person name="Ferrante M."/>
            <person name="Fortunato A.E."/>
            <person name="Gloeckner G."/>
            <person name="Gruber A."/>
            <person name="Hipkin R."/>
            <person name="Janech M."/>
            <person name="Kroth P."/>
            <person name="Leese F."/>
            <person name="Lindquist E."/>
            <person name="Lyon B.R."/>
            <person name="Martin J."/>
            <person name="Mayer C."/>
            <person name="Parker M."/>
            <person name="Quesneville H."/>
            <person name="Raymond J."/>
            <person name="Uhlig C."/>
            <person name="Valentin K.U."/>
            <person name="Worden A.Z."/>
            <person name="Armbrust E.V."/>
            <person name="Bowler C."/>
            <person name="Green B."/>
            <person name="Moulton V."/>
            <person name="Van Oosterhout C."/>
            <person name="Grigoriev I."/>
        </authorList>
    </citation>
    <scope>NUCLEOTIDE SEQUENCE [LARGE SCALE GENOMIC DNA]</scope>
    <source>
        <strain evidence="3 4">CCMP1102</strain>
    </source>
</reference>
<evidence type="ECO:0000256" key="1">
    <source>
        <dbReference type="SAM" id="MobiDB-lite"/>
    </source>
</evidence>
<keyword evidence="2" id="KW-0472">Membrane</keyword>
<keyword evidence="2" id="KW-1133">Transmembrane helix</keyword>
<keyword evidence="4" id="KW-1185">Reference proteome</keyword>
<dbReference type="AlphaFoldDB" id="A0A1E7EJA6"/>
<feature type="compositionally biased region" description="Low complexity" evidence="1">
    <location>
        <begin position="115"/>
        <end position="146"/>
    </location>
</feature>
<evidence type="ECO:0000256" key="2">
    <source>
        <dbReference type="SAM" id="Phobius"/>
    </source>
</evidence>
<accession>A0A1E7EJA6</accession>